<keyword evidence="3 6" id="KW-0547">Nucleotide-binding</keyword>
<proteinExistence type="inferred from homology"/>
<evidence type="ECO:0000259" key="9">
    <source>
        <dbReference type="PROSITE" id="PS50011"/>
    </source>
</evidence>
<dbReference type="GO" id="GO:0004674">
    <property type="term" value="F:protein serine/threonine kinase activity"/>
    <property type="evidence" value="ECO:0007669"/>
    <property type="project" value="UniProtKB-KW"/>
</dbReference>
<feature type="binding site" evidence="6">
    <location>
        <position position="73"/>
    </location>
    <ligand>
        <name>ATP</name>
        <dbReference type="ChEBI" id="CHEBI:30616"/>
    </ligand>
</feature>
<dbReference type="GO" id="GO:0007059">
    <property type="term" value="P:chromosome segregation"/>
    <property type="evidence" value="ECO:0007669"/>
    <property type="project" value="TreeGrafter"/>
</dbReference>
<evidence type="ECO:0000256" key="4">
    <source>
        <dbReference type="ARBA" id="ARBA00022777"/>
    </source>
</evidence>
<dbReference type="Proteomes" id="UP000663828">
    <property type="component" value="Unassembled WGS sequence"/>
</dbReference>
<evidence type="ECO:0000256" key="1">
    <source>
        <dbReference type="ARBA" id="ARBA00022527"/>
    </source>
</evidence>
<feature type="chain" id="PRO_5032458202" description="Protein kinase domain-containing protein" evidence="8">
    <location>
        <begin position="25"/>
        <end position="312"/>
    </location>
</feature>
<dbReference type="GO" id="GO:0004712">
    <property type="term" value="F:protein serine/threonine/tyrosine kinase activity"/>
    <property type="evidence" value="ECO:0007669"/>
    <property type="project" value="TreeGrafter"/>
</dbReference>
<dbReference type="GO" id="GO:0005524">
    <property type="term" value="F:ATP binding"/>
    <property type="evidence" value="ECO:0007669"/>
    <property type="project" value="UniProtKB-UniRule"/>
</dbReference>
<feature type="signal peptide" evidence="8">
    <location>
        <begin position="1"/>
        <end position="24"/>
    </location>
</feature>
<evidence type="ECO:0000256" key="2">
    <source>
        <dbReference type="ARBA" id="ARBA00022679"/>
    </source>
</evidence>
<organism evidence="10 11">
    <name type="scientific">Adineta ricciae</name>
    <name type="common">Rotifer</name>
    <dbReference type="NCBI Taxonomy" id="249248"/>
    <lineage>
        <taxon>Eukaryota</taxon>
        <taxon>Metazoa</taxon>
        <taxon>Spiralia</taxon>
        <taxon>Gnathifera</taxon>
        <taxon>Rotifera</taxon>
        <taxon>Eurotatoria</taxon>
        <taxon>Bdelloidea</taxon>
        <taxon>Adinetida</taxon>
        <taxon>Adinetidae</taxon>
        <taxon>Adineta</taxon>
    </lineage>
</organism>
<keyword evidence="5 6" id="KW-0067">ATP-binding</keyword>
<dbReference type="PROSITE" id="PS50011">
    <property type="entry name" value="PROTEIN_KINASE_DOM"/>
    <property type="match status" value="1"/>
</dbReference>
<dbReference type="EMBL" id="CAJNOR010004059">
    <property type="protein sequence ID" value="CAF1471642.1"/>
    <property type="molecule type" value="Genomic_DNA"/>
</dbReference>
<dbReference type="PANTHER" id="PTHR22974:SF21">
    <property type="entry name" value="DUAL SPECIFICITY PROTEIN KINASE TTK"/>
    <property type="match status" value="1"/>
</dbReference>
<dbReference type="PANTHER" id="PTHR22974">
    <property type="entry name" value="MIXED LINEAGE PROTEIN KINASE"/>
    <property type="match status" value="1"/>
</dbReference>
<name>A0A815R2E6_ADIRI</name>
<dbReference type="GO" id="GO:0007094">
    <property type="term" value="P:mitotic spindle assembly checkpoint signaling"/>
    <property type="evidence" value="ECO:0007669"/>
    <property type="project" value="TreeGrafter"/>
</dbReference>
<evidence type="ECO:0000313" key="11">
    <source>
        <dbReference type="Proteomes" id="UP000663828"/>
    </source>
</evidence>
<keyword evidence="1 7" id="KW-0723">Serine/threonine-protein kinase</keyword>
<evidence type="ECO:0000256" key="3">
    <source>
        <dbReference type="ARBA" id="ARBA00022741"/>
    </source>
</evidence>
<dbReference type="GO" id="GO:0000776">
    <property type="term" value="C:kinetochore"/>
    <property type="evidence" value="ECO:0007669"/>
    <property type="project" value="TreeGrafter"/>
</dbReference>
<gene>
    <name evidence="10" type="ORF">XAT740_LOCUS38017</name>
</gene>
<accession>A0A815R2E6</accession>
<keyword evidence="11" id="KW-1185">Reference proteome</keyword>
<dbReference type="SUPFAM" id="SSF56112">
    <property type="entry name" value="Protein kinase-like (PK-like)"/>
    <property type="match status" value="1"/>
</dbReference>
<dbReference type="GO" id="GO:0005634">
    <property type="term" value="C:nucleus"/>
    <property type="evidence" value="ECO:0007669"/>
    <property type="project" value="TreeGrafter"/>
</dbReference>
<keyword evidence="8" id="KW-0732">Signal</keyword>
<dbReference type="Gene3D" id="3.30.200.20">
    <property type="entry name" value="Phosphorylase Kinase, domain 1"/>
    <property type="match status" value="1"/>
</dbReference>
<keyword evidence="2" id="KW-0808">Transferase</keyword>
<dbReference type="InterPro" id="IPR008271">
    <property type="entry name" value="Ser/Thr_kinase_AS"/>
</dbReference>
<dbReference type="GO" id="GO:0033316">
    <property type="term" value="P:meiotic spindle assembly checkpoint signaling"/>
    <property type="evidence" value="ECO:0007669"/>
    <property type="project" value="TreeGrafter"/>
</dbReference>
<dbReference type="GO" id="GO:0034501">
    <property type="term" value="P:protein localization to kinetochore"/>
    <property type="evidence" value="ECO:0007669"/>
    <property type="project" value="TreeGrafter"/>
</dbReference>
<reference evidence="10" key="1">
    <citation type="submission" date="2021-02" db="EMBL/GenBank/DDBJ databases">
        <authorList>
            <person name="Nowell W R."/>
        </authorList>
    </citation>
    <scope>NUCLEOTIDE SEQUENCE</scope>
</reference>
<dbReference type="PROSITE" id="PS00108">
    <property type="entry name" value="PROTEIN_KINASE_ST"/>
    <property type="match status" value="1"/>
</dbReference>
<evidence type="ECO:0000256" key="5">
    <source>
        <dbReference type="ARBA" id="ARBA00022840"/>
    </source>
</evidence>
<evidence type="ECO:0000256" key="6">
    <source>
        <dbReference type="PROSITE-ProRule" id="PRU10141"/>
    </source>
</evidence>
<keyword evidence="4" id="KW-0418">Kinase</keyword>
<dbReference type="Gene3D" id="1.10.510.10">
    <property type="entry name" value="Transferase(Phosphotransferase) domain 1"/>
    <property type="match status" value="1"/>
</dbReference>
<comment type="similarity">
    <text evidence="7">Belongs to the protein kinase superfamily.</text>
</comment>
<dbReference type="InterPro" id="IPR000719">
    <property type="entry name" value="Prot_kinase_dom"/>
</dbReference>
<evidence type="ECO:0000256" key="8">
    <source>
        <dbReference type="SAM" id="SignalP"/>
    </source>
</evidence>
<dbReference type="PROSITE" id="PS00107">
    <property type="entry name" value="PROTEIN_KINASE_ATP"/>
    <property type="match status" value="1"/>
</dbReference>
<dbReference type="InterPro" id="IPR011009">
    <property type="entry name" value="Kinase-like_dom_sf"/>
</dbReference>
<dbReference type="Pfam" id="PF00069">
    <property type="entry name" value="Pkinase"/>
    <property type="match status" value="1"/>
</dbReference>
<feature type="domain" description="Protein kinase" evidence="9">
    <location>
        <begin position="45"/>
        <end position="305"/>
    </location>
</feature>
<evidence type="ECO:0000313" key="10">
    <source>
        <dbReference type="EMBL" id="CAF1471642.1"/>
    </source>
</evidence>
<evidence type="ECO:0000256" key="7">
    <source>
        <dbReference type="RuleBase" id="RU000304"/>
    </source>
</evidence>
<dbReference type="InterPro" id="IPR017441">
    <property type="entry name" value="Protein_kinase_ATP_BS"/>
</dbReference>
<comment type="caution">
    <text evidence="10">The sequence shown here is derived from an EMBL/GenBank/DDBJ whole genome shotgun (WGS) entry which is preliminary data.</text>
</comment>
<sequence>MSKTNRTALILIFDSFLAIDLIHQRTPRREDRVQNRTVYIKGELYTLLSRLGSGKFASVWKSTTRDGQYAAVKVFDFNYSRNNINSGQRVRSFRNEIQMARRMREEMNYVATVYAVDLDRQRRMGFIAMELGNRPFRDKIEDLHQMHFQSPKTGYDYITAKDRKNIWIQLVNILCALYRHDIVHRDIKPANLVFFGSTLKIIDFGIAQDAVAQYNRHQRGGNHPYSAPECFTQYLPITSQADIWSAGSILYYLTYGKTPVYESPRPPSGAPQTKSPLVRNILYYSFQRNPNRRANLPWLVEHPLTKDKYALF</sequence>
<dbReference type="AlphaFoldDB" id="A0A815R2E6"/>
<dbReference type="SMART" id="SM00220">
    <property type="entry name" value="S_TKc"/>
    <property type="match status" value="1"/>
</dbReference>
<protein>
    <recommendedName>
        <fullName evidence="9">Protein kinase domain-containing protein</fullName>
    </recommendedName>
</protein>